<evidence type="ECO:0000256" key="4">
    <source>
        <dbReference type="ARBA" id="ARBA00023002"/>
    </source>
</evidence>
<keyword evidence="4" id="KW-0560">Oxidoreductase</keyword>
<dbReference type="PANTHER" id="PTHR43400:SF7">
    <property type="entry name" value="FAD-DEPENDENT OXIDOREDUCTASE 2 FAD BINDING DOMAIN-CONTAINING PROTEIN"/>
    <property type="match status" value="1"/>
</dbReference>
<accession>A0A2K2U430</accession>
<dbReference type="RefSeq" id="WP_103263037.1">
    <property type="nucleotide sequence ID" value="NZ_PPEL01000052.1"/>
</dbReference>
<dbReference type="Proteomes" id="UP000236488">
    <property type="component" value="Unassembled WGS sequence"/>
</dbReference>
<dbReference type="InterPro" id="IPR050315">
    <property type="entry name" value="FAD-oxidoreductase_2"/>
</dbReference>
<dbReference type="InterPro" id="IPR027477">
    <property type="entry name" value="Succ_DH/fumarate_Rdtase_cat_sf"/>
</dbReference>
<name>A0A2K2U430_9ACTN</name>
<dbReference type="PANTHER" id="PTHR43400">
    <property type="entry name" value="FUMARATE REDUCTASE"/>
    <property type="match status" value="1"/>
</dbReference>
<evidence type="ECO:0000259" key="5">
    <source>
        <dbReference type="Pfam" id="PF00890"/>
    </source>
</evidence>
<dbReference type="SUPFAM" id="SSF51905">
    <property type="entry name" value="FAD/NAD(P)-binding domain"/>
    <property type="match status" value="1"/>
</dbReference>
<dbReference type="InterPro" id="IPR003953">
    <property type="entry name" value="FAD-dep_OxRdtase_2_FAD-bd"/>
</dbReference>
<dbReference type="Gene3D" id="3.90.700.10">
    <property type="entry name" value="Succinate dehydrogenase/fumarate reductase flavoprotein, catalytic domain"/>
    <property type="match status" value="1"/>
</dbReference>
<reference evidence="6 7" key="1">
    <citation type="journal article" date="2018" name="Int. J. Syst. Evol. Microbiol.">
        <title>Rubneribacter badeniensis gen. nov., sp. nov. and Enteroscipio rubneri gen. nov., sp. nov., new members of the Eggerthellaceae isolated from human faeces.</title>
        <authorList>
            <person name="Danylec N."/>
            <person name="Gobl A."/>
            <person name="Stoll D.A."/>
            <person name="Hetzer B."/>
            <person name="Kulling S.E."/>
            <person name="Huch M."/>
        </authorList>
    </citation>
    <scope>NUCLEOTIDE SEQUENCE [LARGE SCALE GENOMIC DNA]</scope>
    <source>
        <strain evidence="6 7">ResAG-85</strain>
    </source>
</reference>
<gene>
    <name evidence="6" type="ORF">C2L80_08740</name>
</gene>
<keyword evidence="2" id="KW-0285">Flavoprotein</keyword>
<feature type="domain" description="FAD-dependent oxidoreductase 2 FAD-binding" evidence="5">
    <location>
        <begin position="51"/>
        <end position="376"/>
    </location>
</feature>
<dbReference type="InterPro" id="IPR036188">
    <property type="entry name" value="FAD/NAD-bd_sf"/>
</dbReference>
<evidence type="ECO:0000256" key="2">
    <source>
        <dbReference type="ARBA" id="ARBA00022630"/>
    </source>
</evidence>
<comment type="cofactor">
    <cofactor evidence="1">
        <name>FAD</name>
        <dbReference type="ChEBI" id="CHEBI:57692"/>
    </cofactor>
</comment>
<dbReference type="SUPFAM" id="SSF56425">
    <property type="entry name" value="Succinate dehydrogenase/fumarate reductase flavoprotein, catalytic domain"/>
    <property type="match status" value="1"/>
</dbReference>
<sequence length="412" mass="44690">MNWIIDIMAEAGYDTVLEASPQLKKDDPMFCPVASHSWVNEVITSAGAGQQLLVDTLAQRAKSLGAQLVYEMVGEQLEKDENGRVTGLLAHPVGSKEEYVRYVGAKGIVLATGDFSADKDMMRCYCPGIIDLLNPEAGEKNDYNVGFTWGGLYRGDGHKMGLWAGAAWQRTYPNAPMTLAVGTSGPANRTMGAHRGLLLNKNGERYSNEDANGVFANLAQRHQPGMLSYAIWGTNYAADAAPWYATGMIEGKDEPLSPEAVIEQWDAGAIGPLPQTVVKGETIEEVVEQLGLPKDAAIDSIRRYNELCAQGHDEDFHKKAEHLIGITEGPFYGAVGGKPEFLTVLGGLRTNVNLQVCDENDEPIPGLYNVGTMVGDYYANTYNFMVEGNNLGATCITFGYLTGRDIATDSFK</sequence>
<organism evidence="6 7">
    <name type="scientific">Rubneribacter badeniensis</name>
    <dbReference type="NCBI Taxonomy" id="2070688"/>
    <lineage>
        <taxon>Bacteria</taxon>
        <taxon>Bacillati</taxon>
        <taxon>Actinomycetota</taxon>
        <taxon>Coriobacteriia</taxon>
        <taxon>Eggerthellales</taxon>
        <taxon>Eggerthellaceae</taxon>
        <taxon>Rubneribacter</taxon>
    </lineage>
</organism>
<comment type="caution">
    <text evidence="6">The sequence shown here is derived from an EMBL/GenBank/DDBJ whole genome shotgun (WGS) entry which is preliminary data.</text>
</comment>
<dbReference type="GO" id="GO:0033765">
    <property type="term" value="F:steroid dehydrogenase activity, acting on the CH-CH group of donors"/>
    <property type="evidence" value="ECO:0007669"/>
    <property type="project" value="UniProtKB-ARBA"/>
</dbReference>
<evidence type="ECO:0000313" key="6">
    <source>
        <dbReference type="EMBL" id="PNV65024.1"/>
    </source>
</evidence>
<dbReference type="AlphaFoldDB" id="A0A2K2U430"/>
<proteinExistence type="predicted"/>
<keyword evidence="7" id="KW-1185">Reference proteome</keyword>
<dbReference type="Gene3D" id="3.50.50.60">
    <property type="entry name" value="FAD/NAD(P)-binding domain"/>
    <property type="match status" value="1"/>
</dbReference>
<protein>
    <recommendedName>
        <fullName evidence="5">FAD-dependent oxidoreductase 2 FAD-binding domain-containing protein</fullName>
    </recommendedName>
</protein>
<evidence type="ECO:0000256" key="1">
    <source>
        <dbReference type="ARBA" id="ARBA00001974"/>
    </source>
</evidence>
<evidence type="ECO:0000256" key="3">
    <source>
        <dbReference type="ARBA" id="ARBA00022827"/>
    </source>
</evidence>
<dbReference type="EMBL" id="PPEL01000052">
    <property type="protein sequence ID" value="PNV65024.1"/>
    <property type="molecule type" value="Genomic_DNA"/>
</dbReference>
<evidence type="ECO:0000313" key="7">
    <source>
        <dbReference type="Proteomes" id="UP000236488"/>
    </source>
</evidence>
<dbReference type="Pfam" id="PF00890">
    <property type="entry name" value="FAD_binding_2"/>
    <property type="match status" value="1"/>
</dbReference>
<keyword evidence="3" id="KW-0274">FAD</keyword>